<dbReference type="Proteomes" id="UP000011116">
    <property type="component" value="Chromosome 7H"/>
</dbReference>
<sequence length="206" mass="21904">MWHYAGPSDSTRSHPECVSGETVRAWDRGITGASDNPEGARRMKPFRVDNPPPNEEWTNWYSAVSNGNPAEEEEGSQEGAEYVSGSGETEEETEEEEEEDGEQSSPPSPPEHRTKRRHDHAAPPAPPTDPSASPAPPVAPSAPPAPPVAPSAPPAPPVAQSARSVKMTRDAAAEPVNQPSKVAKPSGPKPRKPLPRMRIVVPVASA</sequence>
<keyword evidence="3" id="KW-1185">Reference proteome</keyword>
<evidence type="ECO:0000313" key="3">
    <source>
        <dbReference type="Proteomes" id="UP000011116"/>
    </source>
</evidence>
<proteinExistence type="predicted"/>
<feature type="region of interest" description="Disordered" evidence="1">
    <location>
        <begin position="1"/>
        <end position="206"/>
    </location>
</feature>
<reference evidence="2" key="3">
    <citation type="submission" date="2022-01" db="UniProtKB">
        <authorList>
            <consortium name="EnsemblPlants"/>
        </authorList>
    </citation>
    <scope>IDENTIFICATION</scope>
    <source>
        <strain evidence="2">subsp. vulgare</strain>
    </source>
</reference>
<feature type="compositionally biased region" description="Acidic residues" evidence="1">
    <location>
        <begin position="88"/>
        <end position="102"/>
    </location>
</feature>
<evidence type="ECO:0000313" key="2">
    <source>
        <dbReference type="EnsemblPlants" id="HORVU.MOREX.r3.7HG0736480.1"/>
    </source>
</evidence>
<dbReference type="EnsemblPlants" id="HORVU.MOREX.r3.7HG0736480.1">
    <property type="protein sequence ID" value="HORVU.MOREX.r3.7HG0736480.1"/>
    <property type="gene ID" value="HORVU.MOREX.r3.7HG0736480"/>
</dbReference>
<feature type="compositionally biased region" description="Pro residues" evidence="1">
    <location>
        <begin position="123"/>
        <end position="157"/>
    </location>
</feature>
<organism evidence="2 3">
    <name type="scientific">Hordeum vulgare subsp. vulgare</name>
    <name type="common">Domesticated barley</name>
    <dbReference type="NCBI Taxonomy" id="112509"/>
    <lineage>
        <taxon>Eukaryota</taxon>
        <taxon>Viridiplantae</taxon>
        <taxon>Streptophyta</taxon>
        <taxon>Embryophyta</taxon>
        <taxon>Tracheophyta</taxon>
        <taxon>Spermatophyta</taxon>
        <taxon>Magnoliopsida</taxon>
        <taxon>Liliopsida</taxon>
        <taxon>Poales</taxon>
        <taxon>Poaceae</taxon>
        <taxon>BOP clade</taxon>
        <taxon>Pooideae</taxon>
        <taxon>Triticodae</taxon>
        <taxon>Triticeae</taxon>
        <taxon>Hordeinae</taxon>
        <taxon>Hordeum</taxon>
    </lineage>
</organism>
<dbReference type="Gramene" id="HORVU.MOREX.r2.7HG0610910.1">
    <property type="protein sequence ID" value="HORVU.MOREX.r2.7HG0610910.1"/>
    <property type="gene ID" value="HORVU.MOREX.r2.7HG0610910"/>
</dbReference>
<reference evidence="3" key="1">
    <citation type="journal article" date="2012" name="Nature">
        <title>A physical, genetic and functional sequence assembly of the barley genome.</title>
        <authorList>
            <consortium name="The International Barley Genome Sequencing Consortium"/>
            <person name="Mayer K.F."/>
            <person name="Waugh R."/>
            <person name="Brown J.W."/>
            <person name="Schulman A."/>
            <person name="Langridge P."/>
            <person name="Platzer M."/>
            <person name="Fincher G.B."/>
            <person name="Muehlbauer G.J."/>
            <person name="Sato K."/>
            <person name="Close T.J."/>
            <person name="Wise R.P."/>
            <person name="Stein N."/>
        </authorList>
    </citation>
    <scope>NUCLEOTIDE SEQUENCE [LARGE SCALE GENOMIC DNA]</scope>
    <source>
        <strain evidence="3">cv. Morex</strain>
    </source>
</reference>
<feature type="compositionally biased region" description="Low complexity" evidence="1">
    <location>
        <begin position="77"/>
        <end position="87"/>
    </location>
</feature>
<reference evidence="2" key="2">
    <citation type="submission" date="2020-10" db="EMBL/GenBank/DDBJ databases">
        <authorList>
            <person name="Scholz U."/>
            <person name="Mascher M."/>
            <person name="Fiebig A."/>
        </authorList>
    </citation>
    <scope>NUCLEOTIDE SEQUENCE [LARGE SCALE GENOMIC DNA]</scope>
    <source>
        <strain evidence="2">cv. Morex</strain>
    </source>
</reference>
<accession>A0A8I6YJ61</accession>
<feature type="compositionally biased region" description="Polar residues" evidence="1">
    <location>
        <begin position="56"/>
        <end position="68"/>
    </location>
</feature>
<dbReference type="Gramene" id="HORVU.MOREX.r3.7HG0736480.1">
    <property type="protein sequence ID" value="HORVU.MOREX.r3.7HG0736480.1"/>
    <property type="gene ID" value="HORVU.MOREX.r3.7HG0736480"/>
</dbReference>
<evidence type="ECO:0000256" key="1">
    <source>
        <dbReference type="SAM" id="MobiDB-lite"/>
    </source>
</evidence>
<name>A0A8I6YJ61_HORVV</name>
<dbReference type="AlphaFoldDB" id="A0A8I6YJ61"/>
<protein>
    <submittedName>
        <fullName evidence="2">Uncharacterized protein</fullName>
    </submittedName>
</protein>